<comment type="caution">
    <text evidence="1">The sequence shown here is derived from an EMBL/GenBank/DDBJ whole genome shotgun (WGS) entry which is preliminary data.</text>
</comment>
<accession>A0A401X892</accession>
<reference evidence="1 2" key="1">
    <citation type="submission" date="2016-06" db="EMBL/GenBank/DDBJ databases">
        <title>Acetobacter pasteurianus NBRC 3278 whole genome sequencing project.</title>
        <authorList>
            <person name="Matsutani M."/>
            <person name="Shiwa Y."/>
            <person name="Okamoto-Kainuma A."/>
            <person name="Ishikawa M."/>
            <person name="Koizumi Y."/>
            <person name="Yoshikawa H."/>
            <person name="Yakushi T."/>
            <person name="Matsushita K."/>
        </authorList>
    </citation>
    <scope>NUCLEOTIDE SEQUENCE [LARGE SCALE GENOMIC DNA]</scope>
    <source>
        <strain evidence="1 2">NBRC 3278</strain>
    </source>
</reference>
<dbReference type="Proteomes" id="UP000287385">
    <property type="component" value="Unassembled WGS sequence"/>
</dbReference>
<protein>
    <submittedName>
        <fullName evidence="1">Phage-associated protein</fullName>
    </submittedName>
</protein>
<name>A0A401X892_ACEPA</name>
<dbReference type="AlphaFoldDB" id="A0A401X892"/>
<evidence type="ECO:0000313" key="2">
    <source>
        <dbReference type="Proteomes" id="UP000287385"/>
    </source>
</evidence>
<keyword evidence="2" id="KW-1185">Reference proteome</keyword>
<dbReference type="EMBL" id="BDEV01000137">
    <property type="protein sequence ID" value="GCD63963.1"/>
    <property type="molecule type" value="Genomic_DNA"/>
</dbReference>
<gene>
    <name evidence="1" type="ORF">NBRC3278_3056</name>
</gene>
<proteinExistence type="predicted"/>
<evidence type="ECO:0000313" key="1">
    <source>
        <dbReference type="EMBL" id="GCD63963.1"/>
    </source>
</evidence>
<organism evidence="1 2">
    <name type="scientific">Acetobacter pasteurianus NBRC 3278</name>
    <dbReference type="NCBI Taxonomy" id="1226660"/>
    <lineage>
        <taxon>Bacteria</taxon>
        <taxon>Pseudomonadati</taxon>
        <taxon>Pseudomonadota</taxon>
        <taxon>Alphaproteobacteria</taxon>
        <taxon>Acetobacterales</taxon>
        <taxon>Acetobacteraceae</taxon>
        <taxon>Acetobacter</taxon>
    </lineage>
</organism>
<sequence>MAFKTMSSSRLRYDPRAVANLILEMFMHYHADSPIDKTKLQSLLFLVNARHLTLYKGHSPLKGSFEATPQGPIQPSVAKSFSNTIGHIYTYRARGISLATGAQYDLDLPSDEKLNDVIRQVLCHAGALSQKHLQAMICAEGGPWHYTICKIIKREVVTTHIRDDVIEKLCSKMIISLIADE</sequence>